<gene>
    <name evidence="2" type="ORF">EXE58_12560</name>
</gene>
<sequence>MCLSGCGSAGQPAPYDATGVDGLEIPTASPDPADFVEEVDNPWLPLAGRDSWRYVVEQGGEQVGAVRVAVTGPADVAGLQATGVRTTTRVRGAGRSESTSYYAQDEAGNVWLVGQDLVDGGWRAGEGYDAGLAMPAQPRLGDAWVRVDAVPTSETVRVVDVIVAEDPEQVTLESVETGTRTTYTAGTGPVLTLEDTGRTTELVD</sequence>
<accession>A0A4P7IHM2</accession>
<evidence type="ECO:0000313" key="3">
    <source>
        <dbReference type="Proteomes" id="UP000294853"/>
    </source>
</evidence>
<dbReference type="Proteomes" id="UP000294853">
    <property type="component" value="Chromosome"/>
</dbReference>
<name>A0A4P7IHM2_9ACTN</name>
<evidence type="ECO:0000256" key="1">
    <source>
        <dbReference type="SAM" id="MobiDB-lite"/>
    </source>
</evidence>
<proteinExistence type="predicted"/>
<organism evidence="2 3">
    <name type="scientific">Nocardioides seonyuensis</name>
    <dbReference type="NCBI Taxonomy" id="2518371"/>
    <lineage>
        <taxon>Bacteria</taxon>
        <taxon>Bacillati</taxon>
        <taxon>Actinomycetota</taxon>
        <taxon>Actinomycetes</taxon>
        <taxon>Propionibacteriales</taxon>
        <taxon>Nocardioidaceae</taxon>
        <taxon>Nocardioides</taxon>
    </lineage>
</organism>
<evidence type="ECO:0000313" key="2">
    <source>
        <dbReference type="EMBL" id="QBX56220.1"/>
    </source>
</evidence>
<reference evidence="2 3" key="1">
    <citation type="submission" date="2019-03" db="EMBL/GenBank/DDBJ databases">
        <title>Three New Species of Nocardioides, Nocardioides euryhalodurans sp. nov., Nocardioides seonyuensis sp. nov. and Nocardioides eburneoflavus sp. nov. Iolated from Soil.</title>
        <authorList>
            <person name="Roh S.G."/>
            <person name="Lee C."/>
            <person name="Kim M.-K."/>
            <person name="Kim S.B."/>
        </authorList>
    </citation>
    <scope>NUCLEOTIDE SEQUENCE [LARGE SCALE GENOMIC DNA]</scope>
    <source>
        <strain evidence="2 3">MMS17-SY207-3</strain>
    </source>
</reference>
<dbReference type="AlphaFoldDB" id="A0A4P7IHM2"/>
<dbReference type="KEGG" id="nsn:EXE58_12560"/>
<feature type="region of interest" description="Disordered" evidence="1">
    <location>
        <begin position="1"/>
        <end position="21"/>
    </location>
</feature>
<keyword evidence="3" id="KW-1185">Reference proteome</keyword>
<dbReference type="EMBL" id="CP038436">
    <property type="protein sequence ID" value="QBX56220.1"/>
    <property type="molecule type" value="Genomic_DNA"/>
</dbReference>
<protein>
    <submittedName>
        <fullName evidence="2">Uncharacterized protein</fullName>
    </submittedName>
</protein>
<dbReference type="OrthoDB" id="9151379at2"/>